<feature type="compositionally biased region" description="Polar residues" evidence="1">
    <location>
        <begin position="269"/>
        <end position="288"/>
    </location>
</feature>
<organism evidence="2 3">
    <name type="scientific">Mortierella alpina</name>
    <name type="common">Oleaginous fungus</name>
    <name type="synonym">Mortierella renispora</name>
    <dbReference type="NCBI Taxonomy" id="64518"/>
    <lineage>
        <taxon>Eukaryota</taxon>
        <taxon>Fungi</taxon>
        <taxon>Fungi incertae sedis</taxon>
        <taxon>Mucoromycota</taxon>
        <taxon>Mortierellomycotina</taxon>
        <taxon>Mortierellomycetes</taxon>
        <taxon>Mortierellales</taxon>
        <taxon>Mortierellaceae</taxon>
        <taxon>Mortierella</taxon>
    </lineage>
</organism>
<dbReference type="Proteomes" id="UP000717515">
    <property type="component" value="Unassembled WGS sequence"/>
</dbReference>
<accession>A0A9P8A0E9</accession>
<sequence length="570" mass="63979">MMAGTRSRCNLQSAGSAEHAAELPTSIGSVVLAEFPLTRAEIGSFRQIKTSTRDNDYCICLFEQQQQHQQQSVHMKAQQERGERSITTWLCLPLGGPALGLCEASVKSISYEAATRQLRILTQDSSTSEVFSWWTSYKSGTSSDDPTNGQLARSGMIDLYLSRLVDTSLLLNLLVKMPAYDGSKASPQPSLQQHERSQMSLLVTKSLSDSHEPKKRCIKDEAQSPFAGHFQPQESTLHASRFGDRHAVERQVCSAKSSINHVSHEAEIHTSTPSKDNQQVQHAQEQWQSIQHATETPLQQYQFPRTVQDTEDEEEKDASEDPAFTLGNCPGRRRSSSLPEASKQLIDLRQMHISEEQQAECVSPEQGPRRLSCDGLLESLPEAECAVPYCQDKDESLSKHQEKDRIKGHRPLRASLTISTNFPKDSLQETAMSSVSDMASDRRGSISSSVSDVSISLSHSILSSSSSRSSLCSVPRNGGPPVHYTLMCWIGGRWPCKLRPSIKKSTLVDIHTTLRRNLRLPKNYHIDIEFDWMGCTYMILDATHWQWAREQVSHGDMNIRCRVWQKKFSY</sequence>
<comment type="caution">
    <text evidence="2">The sequence shown here is derived from an EMBL/GenBank/DDBJ whole genome shotgun (WGS) entry which is preliminary data.</text>
</comment>
<reference evidence="2" key="1">
    <citation type="submission" date="2021-07" db="EMBL/GenBank/DDBJ databases">
        <title>Draft genome of Mortierella alpina, strain LL118, isolated from an aspen leaf litter sample.</title>
        <authorList>
            <person name="Yang S."/>
            <person name="Vinatzer B.A."/>
        </authorList>
    </citation>
    <scope>NUCLEOTIDE SEQUENCE</scope>
    <source>
        <strain evidence="2">LL118</strain>
    </source>
</reference>
<dbReference type="AlphaFoldDB" id="A0A9P8A0E9"/>
<dbReference type="EMBL" id="JAIFTL010000283">
    <property type="protein sequence ID" value="KAG9320521.1"/>
    <property type="molecule type" value="Genomic_DNA"/>
</dbReference>
<name>A0A9P8A0E9_MORAP</name>
<feature type="region of interest" description="Disordered" evidence="1">
    <location>
        <begin position="253"/>
        <end position="288"/>
    </location>
</feature>
<proteinExistence type="predicted"/>
<evidence type="ECO:0000256" key="1">
    <source>
        <dbReference type="SAM" id="MobiDB-lite"/>
    </source>
</evidence>
<protein>
    <submittedName>
        <fullName evidence="2">Uncharacterized protein</fullName>
    </submittedName>
</protein>
<gene>
    <name evidence="2" type="ORF">KVV02_003755</name>
</gene>
<feature type="region of interest" description="Disordered" evidence="1">
    <location>
        <begin position="306"/>
        <end position="339"/>
    </location>
</feature>
<evidence type="ECO:0000313" key="2">
    <source>
        <dbReference type="EMBL" id="KAG9320521.1"/>
    </source>
</evidence>
<feature type="compositionally biased region" description="Acidic residues" evidence="1">
    <location>
        <begin position="309"/>
        <end position="320"/>
    </location>
</feature>
<evidence type="ECO:0000313" key="3">
    <source>
        <dbReference type="Proteomes" id="UP000717515"/>
    </source>
</evidence>